<evidence type="ECO:0000313" key="3">
    <source>
        <dbReference type="EMBL" id="QBM86312.1"/>
    </source>
</evidence>
<sequence length="484" mass="55043">MSIAKKKKSSKYLARFESSQLRIRPSGCSVHGIRSPSTPHEGAWVHCSLFENNKMQNLTSRVVSISLDVISRDSGRKVKTSRAQLRIEKTHEDVLRLLAACEEGMFEARFTASKLKKAKVNQDLSEQNWGKITKYLFHVNVLDEVTAPAGYENVTIAGRLISLEDYDPETGVLVGDELSEIPPELHLSMRTSDVLSVEYGWISLQHIDAENLTETDREGTNLLAWIEENVSQMGIVQAELFDRKRQLRDFEAVMAEKQRMIDEMETDYRTILNDIEDRFFQVLESKKRRIAQLEGENPEDFALLNENYKRRQKSNLKILNLEDIIVGEKDRKYGERRLRKRPILRTTRVKKERERRSVKTEPEIKKELAPEIKQEETDLVNRYLFVDDAFNDNDNNNDNDNDMDIENMTGASDMATETETKTPELNSGQTPGSEAFSDSELAADVTDYSHSEAGDDDAGHVQSGESTACGAGSEDDGNETEYSD</sequence>
<dbReference type="Proteomes" id="UP000292447">
    <property type="component" value="Chromosome I"/>
</dbReference>
<name>A0A4P6XG32_9ASCO</name>
<accession>A0A4P6XG32</accession>
<keyword evidence="4" id="KW-1185">Reference proteome</keyword>
<evidence type="ECO:0000313" key="4">
    <source>
        <dbReference type="Proteomes" id="UP000292447"/>
    </source>
</evidence>
<feature type="region of interest" description="Disordered" evidence="2">
    <location>
        <begin position="414"/>
        <end position="484"/>
    </location>
</feature>
<dbReference type="EMBL" id="CP034456">
    <property type="protein sequence ID" value="QBM86312.1"/>
    <property type="molecule type" value="Genomic_DNA"/>
</dbReference>
<evidence type="ECO:0000256" key="1">
    <source>
        <dbReference type="SAM" id="Coils"/>
    </source>
</evidence>
<protein>
    <submittedName>
        <fullName evidence="3">Uncharacterized protein</fullName>
    </submittedName>
</protein>
<dbReference type="AlphaFoldDB" id="A0A4P6XG32"/>
<organism evidence="3 4">
    <name type="scientific">Metschnikowia aff. pulcherrima</name>
    <dbReference type="NCBI Taxonomy" id="2163413"/>
    <lineage>
        <taxon>Eukaryota</taxon>
        <taxon>Fungi</taxon>
        <taxon>Dikarya</taxon>
        <taxon>Ascomycota</taxon>
        <taxon>Saccharomycotina</taxon>
        <taxon>Pichiomycetes</taxon>
        <taxon>Metschnikowiaceae</taxon>
        <taxon>Metschnikowia</taxon>
    </lineage>
</organism>
<feature type="compositionally biased region" description="Polar residues" evidence="2">
    <location>
        <begin position="423"/>
        <end position="432"/>
    </location>
</feature>
<keyword evidence="1" id="KW-0175">Coiled coil</keyword>
<feature type="coiled-coil region" evidence="1">
    <location>
        <begin position="247"/>
        <end position="274"/>
    </location>
</feature>
<feature type="compositionally biased region" description="Basic and acidic residues" evidence="2">
    <location>
        <begin position="447"/>
        <end position="459"/>
    </location>
</feature>
<reference evidence="4" key="1">
    <citation type="submission" date="2019-03" db="EMBL/GenBank/DDBJ databases">
        <title>Snf2 controls pulcherriminic acid biosynthesis and connects pigmentation and antifungal activity of the yeast Metschnikowia pulcherrima.</title>
        <authorList>
            <person name="Gore-Lloyd D."/>
            <person name="Sumann I."/>
            <person name="Brachmann A.O."/>
            <person name="Schneeberger K."/>
            <person name="Ortiz-Merino R.A."/>
            <person name="Moreno-Beltran M."/>
            <person name="Schlaefli M."/>
            <person name="Kirner P."/>
            <person name="Santos Kron A."/>
            <person name="Wolfe K.H."/>
            <person name="Piel J."/>
            <person name="Ahrens C.H."/>
            <person name="Henk D."/>
            <person name="Freimoser F.M."/>
        </authorList>
    </citation>
    <scope>NUCLEOTIDE SEQUENCE [LARGE SCALE GENOMIC DNA]</scope>
    <source>
        <strain evidence="4">APC 1.2</strain>
    </source>
</reference>
<evidence type="ECO:0000256" key="2">
    <source>
        <dbReference type="SAM" id="MobiDB-lite"/>
    </source>
</evidence>
<feature type="compositionally biased region" description="Acidic residues" evidence="2">
    <location>
        <begin position="473"/>
        <end position="484"/>
    </location>
</feature>
<gene>
    <name evidence="3" type="ORF">METSCH_A09490</name>
</gene>
<proteinExistence type="predicted"/>